<feature type="compositionally biased region" description="Basic residues" evidence="1">
    <location>
        <begin position="1"/>
        <end position="18"/>
    </location>
</feature>
<protein>
    <submittedName>
        <fullName evidence="2">Uncharacterized protein</fullName>
    </submittedName>
</protein>
<dbReference type="AlphaFoldDB" id="A0A0E9Q239"/>
<accession>A0A0E9Q239</accession>
<evidence type="ECO:0000256" key="1">
    <source>
        <dbReference type="SAM" id="MobiDB-lite"/>
    </source>
</evidence>
<feature type="region of interest" description="Disordered" evidence="1">
    <location>
        <begin position="1"/>
        <end position="27"/>
    </location>
</feature>
<organism evidence="2">
    <name type="scientific">Anguilla anguilla</name>
    <name type="common">European freshwater eel</name>
    <name type="synonym">Muraena anguilla</name>
    <dbReference type="NCBI Taxonomy" id="7936"/>
    <lineage>
        <taxon>Eukaryota</taxon>
        <taxon>Metazoa</taxon>
        <taxon>Chordata</taxon>
        <taxon>Craniata</taxon>
        <taxon>Vertebrata</taxon>
        <taxon>Euteleostomi</taxon>
        <taxon>Actinopterygii</taxon>
        <taxon>Neopterygii</taxon>
        <taxon>Teleostei</taxon>
        <taxon>Anguilliformes</taxon>
        <taxon>Anguillidae</taxon>
        <taxon>Anguilla</taxon>
    </lineage>
</organism>
<sequence>MKPPLLKRPRPKQTHRGPHFPQVLTAD</sequence>
<dbReference type="EMBL" id="GBXM01098187">
    <property type="protein sequence ID" value="JAH10390.1"/>
    <property type="molecule type" value="Transcribed_RNA"/>
</dbReference>
<proteinExistence type="predicted"/>
<name>A0A0E9Q239_ANGAN</name>
<evidence type="ECO:0000313" key="2">
    <source>
        <dbReference type="EMBL" id="JAH10390.1"/>
    </source>
</evidence>
<reference evidence="2" key="1">
    <citation type="submission" date="2014-11" db="EMBL/GenBank/DDBJ databases">
        <authorList>
            <person name="Amaro Gonzalez C."/>
        </authorList>
    </citation>
    <scope>NUCLEOTIDE SEQUENCE</scope>
</reference>
<reference evidence="2" key="2">
    <citation type="journal article" date="2015" name="Fish Shellfish Immunol.">
        <title>Early steps in the European eel (Anguilla anguilla)-Vibrio vulnificus interaction in the gills: Role of the RtxA13 toxin.</title>
        <authorList>
            <person name="Callol A."/>
            <person name="Pajuelo D."/>
            <person name="Ebbesson L."/>
            <person name="Teles M."/>
            <person name="MacKenzie S."/>
            <person name="Amaro C."/>
        </authorList>
    </citation>
    <scope>NUCLEOTIDE SEQUENCE</scope>
</reference>